<dbReference type="InterPro" id="IPR036869">
    <property type="entry name" value="J_dom_sf"/>
</dbReference>
<sequence>MWKKQLNSISPLSINLLRRNRIPSTSIAAAPSSTGTTFQQNPLPDFAPPRSSSHEFLLQDNCFSSKIFSSRAFENQKLQLGLTVQKSKLFCSVSASTSPECVNCWNCNAAPPNSAPFLFCQSCRSVQPVDRSVDFFQILGILMSNDMAFEKWGSNDMAFYSLSLQVHEKFEYWSKAFAKALEQRKNDEALDSIQKMTYYRRAKEEITKKL</sequence>
<keyword evidence="2" id="KW-1185">Reference proteome</keyword>
<accession>A0AAV1CPR0</accession>
<dbReference type="GO" id="GO:0001671">
    <property type="term" value="F:ATPase activator activity"/>
    <property type="evidence" value="ECO:0007669"/>
    <property type="project" value="InterPro"/>
</dbReference>
<protein>
    <submittedName>
        <fullName evidence="1">OLC1v1034013C1</fullName>
    </submittedName>
</protein>
<dbReference type="InterPro" id="IPR004640">
    <property type="entry name" value="HscB"/>
</dbReference>
<dbReference type="EMBL" id="OX459120">
    <property type="protein sequence ID" value="CAI9097555.1"/>
    <property type="molecule type" value="Genomic_DNA"/>
</dbReference>
<gene>
    <name evidence="1" type="ORF">OLC1_LOCUS8010</name>
</gene>
<evidence type="ECO:0000313" key="2">
    <source>
        <dbReference type="Proteomes" id="UP001161247"/>
    </source>
</evidence>
<proteinExistence type="predicted"/>
<dbReference type="AlphaFoldDB" id="A0AAV1CPR0"/>
<dbReference type="GO" id="GO:0051087">
    <property type="term" value="F:protein-folding chaperone binding"/>
    <property type="evidence" value="ECO:0007669"/>
    <property type="project" value="InterPro"/>
</dbReference>
<reference evidence="1" key="1">
    <citation type="submission" date="2023-03" db="EMBL/GenBank/DDBJ databases">
        <authorList>
            <person name="Julca I."/>
        </authorList>
    </citation>
    <scope>NUCLEOTIDE SEQUENCE</scope>
</reference>
<dbReference type="Proteomes" id="UP001161247">
    <property type="component" value="Chromosome 3"/>
</dbReference>
<evidence type="ECO:0000313" key="1">
    <source>
        <dbReference type="EMBL" id="CAI9097555.1"/>
    </source>
</evidence>
<name>A0AAV1CPR0_OLDCO</name>
<organism evidence="1 2">
    <name type="scientific">Oldenlandia corymbosa var. corymbosa</name>
    <dbReference type="NCBI Taxonomy" id="529605"/>
    <lineage>
        <taxon>Eukaryota</taxon>
        <taxon>Viridiplantae</taxon>
        <taxon>Streptophyta</taxon>
        <taxon>Embryophyta</taxon>
        <taxon>Tracheophyta</taxon>
        <taxon>Spermatophyta</taxon>
        <taxon>Magnoliopsida</taxon>
        <taxon>eudicotyledons</taxon>
        <taxon>Gunneridae</taxon>
        <taxon>Pentapetalae</taxon>
        <taxon>asterids</taxon>
        <taxon>lamiids</taxon>
        <taxon>Gentianales</taxon>
        <taxon>Rubiaceae</taxon>
        <taxon>Rubioideae</taxon>
        <taxon>Spermacoceae</taxon>
        <taxon>Hedyotis-Oldenlandia complex</taxon>
        <taxon>Oldenlandia</taxon>
    </lineage>
</organism>
<dbReference type="PANTHER" id="PTHR14021:SF15">
    <property type="entry name" value="IRON-SULFUR CLUSTER CO-CHAPERONE PROTEIN HSCB"/>
    <property type="match status" value="1"/>
</dbReference>
<dbReference type="Gene3D" id="1.10.287.110">
    <property type="entry name" value="DnaJ domain"/>
    <property type="match status" value="1"/>
</dbReference>
<dbReference type="GO" id="GO:0044571">
    <property type="term" value="P:[2Fe-2S] cluster assembly"/>
    <property type="evidence" value="ECO:0007669"/>
    <property type="project" value="InterPro"/>
</dbReference>
<dbReference type="PANTHER" id="PTHR14021">
    <property type="entry name" value="IRON-SULFUR CLUSTER CO-CHAPERONE PROTEIN HSCB"/>
    <property type="match status" value="1"/>
</dbReference>